<feature type="transmembrane region" description="Helical" evidence="5">
    <location>
        <begin position="74"/>
        <end position="93"/>
    </location>
</feature>
<name>A0A8J3IS70_9CHLR</name>
<evidence type="ECO:0000313" key="8">
    <source>
        <dbReference type="Proteomes" id="UP000597444"/>
    </source>
</evidence>
<feature type="transmembrane region" description="Helical" evidence="5">
    <location>
        <begin position="100"/>
        <end position="118"/>
    </location>
</feature>
<dbReference type="RefSeq" id="WP_220208075.1">
    <property type="nucleotide sequence ID" value="NZ_BNJK01000001.1"/>
</dbReference>
<organism evidence="7 8">
    <name type="scientific">Reticulibacter mediterranei</name>
    <dbReference type="NCBI Taxonomy" id="2778369"/>
    <lineage>
        <taxon>Bacteria</taxon>
        <taxon>Bacillati</taxon>
        <taxon>Chloroflexota</taxon>
        <taxon>Ktedonobacteria</taxon>
        <taxon>Ktedonobacterales</taxon>
        <taxon>Reticulibacteraceae</taxon>
        <taxon>Reticulibacter</taxon>
    </lineage>
</organism>
<feature type="transmembrane region" description="Helical" evidence="5">
    <location>
        <begin position="12"/>
        <end position="34"/>
    </location>
</feature>
<dbReference type="EMBL" id="BNJK01000001">
    <property type="protein sequence ID" value="GHO97535.1"/>
    <property type="molecule type" value="Genomic_DNA"/>
</dbReference>
<accession>A0A8J3IS70</accession>
<evidence type="ECO:0000256" key="4">
    <source>
        <dbReference type="ARBA" id="ARBA00023136"/>
    </source>
</evidence>
<feature type="domain" description="HTTM-like" evidence="6">
    <location>
        <begin position="38"/>
        <end position="269"/>
    </location>
</feature>
<dbReference type="Proteomes" id="UP000597444">
    <property type="component" value="Unassembled WGS sequence"/>
</dbReference>
<reference evidence="7" key="1">
    <citation type="submission" date="2020-10" db="EMBL/GenBank/DDBJ databases">
        <title>Taxonomic study of unclassified bacteria belonging to the class Ktedonobacteria.</title>
        <authorList>
            <person name="Yabe S."/>
            <person name="Wang C.M."/>
            <person name="Zheng Y."/>
            <person name="Sakai Y."/>
            <person name="Cavaletti L."/>
            <person name="Monciardini P."/>
            <person name="Donadio S."/>
        </authorList>
    </citation>
    <scope>NUCLEOTIDE SEQUENCE</scope>
    <source>
        <strain evidence="7">ID150040</strain>
    </source>
</reference>
<feature type="transmembrane region" description="Helical" evidence="5">
    <location>
        <begin position="253"/>
        <end position="270"/>
    </location>
</feature>
<proteinExistence type="predicted"/>
<evidence type="ECO:0000256" key="1">
    <source>
        <dbReference type="ARBA" id="ARBA00004127"/>
    </source>
</evidence>
<evidence type="ECO:0000259" key="6">
    <source>
        <dbReference type="SMART" id="SM00752"/>
    </source>
</evidence>
<gene>
    <name evidence="7" type="ORF">KSF_075830</name>
</gene>
<dbReference type="SMART" id="SM00752">
    <property type="entry name" value="HTTM"/>
    <property type="match status" value="1"/>
</dbReference>
<dbReference type="InterPro" id="IPR011020">
    <property type="entry name" value="HTTM-like"/>
</dbReference>
<keyword evidence="3 5" id="KW-1133">Transmembrane helix</keyword>
<comment type="subcellular location">
    <subcellularLocation>
        <location evidence="1">Endomembrane system</location>
        <topology evidence="1">Multi-pass membrane protein</topology>
    </subcellularLocation>
</comment>
<dbReference type="GO" id="GO:0012505">
    <property type="term" value="C:endomembrane system"/>
    <property type="evidence" value="ECO:0007669"/>
    <property type="project" value="UniProtKB-SubCell"/>
</dbReference>
<feature type="transmembrane region" description="Helical" evidence="5">
    <location>
        <begin position="218"/>
        <end position="247"/>
    </location>
</feature>
<sequence length="273" mass="30178">MTLFSVINQQLAILLVAKFAALAIVVACAEYLVFPHPLQNGGLMSWEVGRLRQPLMVKGATGRVLDWLFSYPRISGLIALRAVIALLILFGPLTIVLNPWLLCVFVLVSMLLTFRNTFGTDGADQMGDLLFVGLAVVGIVTTHLTMNVYLWFLTFQACLAYAMAGFAKAVAPGWRDGTYLVGICGTSTYGNARLRDLLLVRPTLSKWLSRGVIIWECFFPLVLLLPLPLALVPLIGGIVFHLMMAYIMGLNDFVWSFLATYPAVLYCLQVRGW</sequence>
<evidence type="ECO:0000256" key="5">
    <source>
        <dbReference type="SAM" id="Phobius"/>
    </source>
</evidence>
<evidence type="ECO:0000313" key="7">
    <source>
        <dbReference type="EMBL" id="GHO97535.1"/>
    </source>
</evidence>
<keyword evidence="2 5" id="KW-0812">Transmembrane</keyword>
<keyword evidence="8" id="KW-1185">Reference proteome</keyword>
<dbReference type="AlphaFoldDB" id="A0A8J3IS70"/>
<evidence type="ECO:0000256" key="2">
    <source>
        <dbReference type="ARBA" id="ARBA00022692"/>
    </source>
</evidence>
<comment type="caution">
    <text evidence="7">The sequence shown here is derived from an EMBL/GenBank/DDBJ whole genome shotgun (WGS) entry which is preliminary data.</text>
</comment>
<keyword evidence="4 5" id="KW-0472">Membrane</keyword>
<evidence type="ECO:0000256" key="3">
    <source>
        <dbReference type="ARBA" id="ARBA00022989"/>
    </source>
</evidence>
<protein>
    <recommendedName>
        <fullName evidence="6">HTTM-like domain-containing protein</fullName>
    </recommendedName>
</protein>
<feature type="transmembrane region" description="Helical" evidence="5">
    <location>
        <begin position="130"/>
        <end position="153"/>
    </location>
</feature>